<dbReference type="RefSeq" id="XP_003882442.1">
    <property type="nucleotide sequence ID" value="XM_003882393.1"/>
</dbReference>
<protein>
    <submittedName>
        <fullName evidence="1">Uncharacterized protein</fullName>
    </submittedName>
</protein>
<evidence type="ECO:0000313" key="1">
    <source>
        <dbReference type="EMBL" id="CBZ52410.1"/>
    </source>
</evidence>
<dbReference type="eggNOG" id="ENOG502QZIG">
    <property type="taxonomic scope" value="Eukaryota"/>
</dbReference>
<dbReference type="EMBL" id="FR823388">
    <property type="protein sequence ID" value="CBZ52410.1"/>
    <property type="molecule type" value="Genomic_DNA"/>
</dbReference>
<accession>F0VFB6</accession>
<evidence type="ECO:0000313" key="3">
    <source>
        <dbReference type="Proteomes" id="UP000007494"/>
    </source>
</evidence>
<proteinExistence type="predicted"/>
<dbReference type="GeneID" id="13444411"/>
<sequence length="300" mass="33241">MAAVSYKTPAGVVENQDDSATVCSSQWGPTEMTAVSVTGPSKAVSSAPLLPPTDDKNVRAVRTPIKMDPGAEKSPITYRLTPLQDTWAPSRAFRQNRTPENLVSIPELLFGLVDKMAELLRDTCGAPVRPEELYFYEYGPPQQELVWRRPYVSTAAVPRPLVTPQPQPIYTVVPVQPQTVPPPAHTVIVVRHPAQPKPWAVREVGICPLAERAGIRAEPAGIRAEPQKMLCFGHQGDERKLCFGLLTLPPRQIKYDIVVERVSTCLGLWSKDTFVAVCRKCRKRLSTCPHCHKQSVVFHP</sequence>
<dbReference type="OMA" id="DERKLCF"/>
<dbReference type="InParanoid" id="F0VFB6"/>
<reference evidence="1" key="1">
    <citation type="submission" date="2011-02" db="EMBL/GenBank/DDBJ databases">
        <authorList>
            <person name="Aslett M."/>
        </authorList>
    </citation>
    <scope>NUCLEOTIDE SEQUENCE</scope>
    <source>
        <strain evidence="1">Liverpool</strain>
    </source>
</reference>
<evidence type="ECO:0000313" key="2">
    <source>
        <dbReference type="EMBL" id="CEL66382.1"/>
    </source>
</evidence>
<reference evidence="2" key="4">
    <citation type="journal article" date="2015" name="PLoS ONE">
        <title>Comprehensive Evaluation of Toxoplasma gondii VEG and Neospora caninum LIV Genomes with Tachyzoite Stage Transcriptome and Proteome Defines Novel Transcript Features.</title>
        <authorList>
            <person name="Ramaprasad A."/>
            <person name="Mourier T."/>
            <person name="Naeem R."/>
            <person name="Malas T.B."/>
            <person name="Moussa E."/>
            <person name="Panigrahi A."/>
            <person name="Vermont S.J."/>
            <person name="Otto T.D."/>
            <person name="Wastling J."/>
            <person name="Pain A."/>
        </authorList>
    </citation>
    <scope>NUCLEOTIDE SEQUENCE</scope>
    <source>
        <strain evidence="2">Liverpool</strain>
    </source>
</reference>
<reference evidence="1" key="2">
    <citation type="submission" date="2011-03" db="EMBL/GenBank/DDBJ databases">
        <title>Comparative genomics and transcriptomics of Neospora caninum and Toxoplasma gondii.</title>
        <authorList>
            <person name="Reid A.J."/>
            <person name="Sohal A."/>
            <person name="Harris D."/>
            <person name="Quail M."/>
            <person name="Sanders M."/>
            <person name="Berriman M."/>
            <person name="Wastling J.M."/>
            <person name="Pain A."/>
        </authorList>
    </citation>
    <scope>NUCLEOTIDE SEQUENCE</scope>
    <source>
        <strain evidence="1">Liverpool</strain>
    </source>
</reference>
<dbReference type="EMBL" id="LN714481">
    <property type="protein sequence ID" value="CEL66382.1"/>
    <property type="molecule type" value="Genomic_DNA"/>
</dbReference>
<gene>
    <name evidence="2" type="ORF">BN1204_021990</name>
    <name evidence="1" type="ORF">NCLIV_021990</name>
</gene>
<name>F0VFB6_NEOCL</name>
<organism evidence="1 3">
    <name type="scientific">Neospora caninum (strain Liverpool)</name>
    <dbReference type="NCBI Taxonomy" id="572307"/>
    <lineage>
        <taxon>Eukaryota</taxon>
        <taxon>Sar</taxon>
        <taxon>Alveolata</taxon>
        <taxon>Apicomplexa</taxon>
        <taxon>Conoidasida</taxon>
        <taxon>Coccidia</taxon>
        <taxon>Eucoccidiorida</taxon>
        <taxon>Eimeriorina</taxon>
        <taxon>Sarcocystidae</taxon>
        <taxon>Neospora</taxon>
    </lineage>
</organism>
<dbReference type="VEuPathDB" id="ToxoDB:NCLIV_021990"/>
<reference evidence="3" key="3">
    <citation type="journal article" date="2012" name="PLoS Pathog.">
        <title>Comparative genomics of the apicomplexan parasites Toxoplasma gondii and Neospora caninum: Coccidia differing in host range and transmission strategy.</title>
        <authorList>
            <person name="Reid A.J."/>
            <person name="Vermont S.J."/>
            <person name="Cotton J.A."/>
            <person name="Harris D."/>
            <person name="Hill-Cawthorne G.A."/>
            <person name="Konen-Waisman S."/>
            <person name="Latham S.M."/>
            <person name="Mourier T."/>
            <person name="Norton R."/>
            <person name="Quail M.A."/>
            <person name="Sanders M."/>
            <person name="Shanmugam D."/>
            <person name="Sohal A."/>
            <person name="Wasmuth J.D."/>
            <person name="Brunk B."/>
            <person name="Grigg M.E."/>
            <person name="Howard J.C."/>
            <person name="Parkinson J."/>
            <person name="Roos D.S."/>
            <person name="Trees A.J."/>
            <person name="Berriman M."/>
            <person name="Pain A."/>
            <person name="Wastling J.M."/>
        </authorList>
    </citation>
    <scope>NUCLEOTIDE SEQUENCE [LARGE SCALE GENOMIC DNA]</scope>
    <source>
        <strain evidence="3">Liverpool</strain>
    </source>
</reference>
<keyword evidence="3" id="KW-1185">Reference proteome</keyword>
<dbReference type="Proteomes" id="UP000007494">
    <property type="component" value="Chromosome VIIa"/>
</dbReference>
<dbReference type="AlphaFoldDB" id="F0VFB6"/>
<dbReference type="OrthoDB" id="329148at2759"/>